<keyword evidence="3" id="KW-0547">Nucleotide-binding</keyword>
<gene>
    <name evidence="7" type="ORF">Syun_025387</name>
</gene>
<dbReference type="GO" id="GO:0004674">
    <property type="term" value="F:protein serine/threonine kinase activity"/>
    <property type="evidence" value="ECO:0007669"/>
    <property type="project" value="UniProtKB-KW"/>
</dbReference>
<dbReference type="Pfam" id="PF07714">
    <property type="entry name" value="PK_Tyr_Ser-Thr"/>
    <property type="match status" value="1"/>
</dbReference>
<evidence type="ECO:0000313" key="7">
    <source>
        <dbReference type="EMBL" id="KAK9098342.1"/>
    </source>
</evidence>
<reference evidence="7 8" key="1">
    <citation type="submission" date="2024-01" db="EMBL/GenBank/DDBJ databases">
        <title>Genome assemblies of Stephania.</title>
        <authorList>
            <person name="Yang L."/>
        </authorList>
    </citation>
    <scope>NUCLEOTIDE SEQUENCE [LARGE SCALE GENOMIC DNA]</scope>
    <source>
        <strain evidence="7">YNDBR</strain>
        <tissue evidence="7">Leaf</tissue>
    </source>
</reference>
<dbReference type="AlphaFoldDB" id="A0AAP0EWX9"/>
<keyword evidence="1" id="KW-0723">Serine/threonine-protein kinase</keyword>
<dbReference type="PROSITE" id="PS50011">
    <property type="entry name" value="PROTEIN_KINASE_DOM"/>
    <property type="match status" value="1"/>
</dbReference>
<evidence type="ECO:0000256" key="5">
    <source>
        <dbReference type="ARBA" id="ARBA00022840"/>
    </source>
</evidence>
<evidence type="ECO:0000313" key="8">
    <source>
        <dbReference type="Proteomes" id="UP001420932"/>
    </source>
</evidence>
<dbReference type="Proteomes" id="UP001420932">
    <property type="component" value="Unassembled WGS sequence"/>
</dbReference>
<name>A0AAP0EWX9_9MAGN</name>
<keyword evidence="2" id="KW-0808">Transferase</keyword>
<dbReference type="PANTHER" id="PTHR27002:SF181">
    <property type="entry name" value="RECEPTOR-LIKE SERINE_THREONINE-PROTEIN KINASE"/>
    <property type="match status" value="1"/>
</dbReference>
<sequence>MLDCSTTPLHQCLTVPLLHYPVFTLTGHDQCSIRGEVWGKKRSSRNSPAIALVFIFHYCKESGSVTRFEVIASPSGLTNPRISDFGIARIFGSDQTQGNTNKVVGTYGYMSPEYAMDGLFSIKSDIFSFGVLLLEIISGKKNSGFYHKDPSMNLIKHSLCSKHVNEIIGTVEIRPSIFHPLLTRIKLGKSWQAWELWKEGRPMELLDPSMGEFIS</sequence>
<comment type="caution">
    <text evidence="7">The sequence shown here is derived from an EMBL/GenBank/DDBJ whole genome shotgun (WGS) entry which is preliminary data.</text>
</comment>
<keyword evidence="5" id="KW-0067">ATP-binding</keyword>
<keyword evidence="4" id="KW-0418">Kinase</keyword>
<evidence type="ECO:0000256" key="2">
    <source>
        <dbReference type="ARBA" id="ARBA00022679"/>
    </source>
</evidence>
<dbReference type="GO" id="GO:0005886">
    <property type="term" value="C:plasma membrane"/>
    <property type="evidence" value="ECO:0007669"/>
    <property type="project" value="TreeGrafter"/>
</dbReference>
<dbReference type="InterPro" id="IPR001245">
    <property type="entry name" value="Ser-Thr/Tyr_kinase_cat_dom"/>
</dbReference>
<dbReference type="Gene3D" id="1.10.510.10">
    <property type="entry name" value="Transferase(Phosphotransferase) domain 1"/>
    <property type="match status" value="1"/>
</dbReference>
<evidence type="ECO:0000256" key="3">
    <source>
        <dbReference type="ARBA" id="ARBA00022741"/>
    </source>
</evidence>
<evidence type="ECO:0000256" key="4">
    <source>
        <dbReference type="ARBA" id="ARBA00022777"/>
    </source>
</evidence>
<accession>A0AAP0EWX9</accession>
<feature type="domain" description="Protein kinase" evidence="6">
    <location>
        <begin position="1"/>
        <end position="215"/>
    </location>
</feature>
<evidence type="ECO:0000259" key="6">
    <source>
        <dbReference type="PROSITE" id="PS50011"/>
    </source>
</evidence>
<keyword evidence="8" id="KW-1185">Reference proteome</keyword>
<evidence type="ECO:0000256" key="1">
    <source>
        <dbReference type="ARBA" id="ARBA00022527"/>
    </source>
</evidence>
<organism evidence="7 8">
    <name type="scientific">Stephania yunnanensis</name>
    <dbReference type="NCBI Taxonomy" id="152371"/>
    <lineage>
        <taxon>Eukaryota</taxon>
        <taxon>Viridiplantae</taxon>
        <taxon>Streptophyta</taxon>
        <taxon>Embryophyta</taxon>
        <taxon>Tracheophyta</taxon>
        <taxon>Spermatophyta</taxon>
        <taxon>Magnoliopsida</taxon>
        <taxon>Ranunculales</taxon>
        <taxon>Menispermaceae</taxon>
        <taxon>Menispermoideae</taxon>
        <taxon>Cissampelideae</taxon>
        <taxon>Stephania</taxon>
    </lineage>
</organism>
<dbReference type="PANTHER" id="PTHR27002">
    <property type="entry name" value="RECEPTOR-LIKE SERINE/THREONINE-PROTEIN KINASE SD1-8"/>
    <property type="match status" value="1"/>
</dbReference>
<dbReference type="SUPFAM" id="SSF56112">
    <property type="entry name" value="Protein kinase-like (PK-like)"/>
    <property type="match status" value="1"/>
</dbReference>
<dbReference type="InterPro" id="IPR011009">
    <property type="entry name" value="Kinase-like_dom_sf"/>
</dbReference>
<dbReference type="InterPro" id="IPR000719">
    <property type="entry name" value="Prot_kinase_dom"/>
</dbReference>
<proteinExistence type="predicted"/>
<dbReference type="GO" id="GO:0005524">
    <property type="term" value="F:ATP binding"/>
    <property type="evidence" value="ECO:0007669"/>
    <property type="project" value="UniProtKB-KW"/>
</dbReference>
<protein>
    <recommendedName>
        <fullName evidence="6">Protein kinase domain-containing protein</fullName>
    </recommendedName>
</protein>
<dbReference type="EMBL" id="JBBNAF010000011">
    <property type="protein sequence ID" value="KAK9098342.1"/>
    <property type="molecule type" value="Genomic_DNA"/>
</dbReference>